<evidence type="ECO:0000256" key="7">
    <source>
        <dbReference type="ARBA" id="ARBA00023157"/>
    </source>
</evidence>
<dbReference type="PANTHER" id="PTHR24248:SF125">
    <property type="entry name" value="DOPAMINE D2-LIKE RECEPTOR"/>
    <property type="match status" value="1"/>
</dbReference>
<protein>
    <recommendedName>
        <fullName evidence="12">G-protein coupled receptors family 1 profile domain-containing protein</fullName>
    </recommendedName>
</protein>
<feature type="domain" description="G-protein coupled receptors family 1 profile" evidence="12">
    <location>
        <begin position="55"/>
        <end position="303"/>
    </location>
</feature>
<feature type="transmembrane region" description="Helical" evidence="11">
    <location>
        <begin position="76"/>
        <end position="97"/>
    </location>
</feature>
<dbReference type="PRINTS" id="PR00237">
    <property type="entry name" value="GPCRRHODOPSN"/>
</dbReference>
<feature type="transmembrane region" description="Helical" evidence="11">
    <location>
        <begin position="250"/>
        <end position="267"/>
    </location>
</feature>
<feature type="transmembrane region" description="Helical" evidence="11">
    <location>
        <begin position="39"/>
        <end position="64"/>
    </location>
</feature>
<comment type="caution">
    <text evidence="13">The sequence shown here is derived from an EMBL/GenBank/DDBJ whole genome shotgun (WGS) entry which is preliminary data.</text>
</comment>
<evidence type="ECO:0000256" key="10">
    <source>
        <dbReference type="RuleBase" id="RU000688"/>
    </source>
</evidence>
<dbReference type="SUPFAM" id="SSF81321">
    <property type="entry name" value="Family A G protein-coupled receptor-like"/>
    <property type="match status" value="1"/>
</dbReference>
<dbReference type="PROSITE" id="PS00237">
    <property type="entry name" value="G_PROTEIN_RECEP_F1_1"/>
    <property type="match status" value="1"/>
</dbReference>
<evidence type="ECO:0000256" key="6">
    <source>
        <dbReference type="ARBA" id="ARBA00023136"/>
    </source>
</evidence>
<evidence type="ECO:0000256" key="2">
    <source>
        <dbReference type="ARBA" id="ARBA00022475"/>
    </source>
</evidence>
<gene>
    <name evidence="13" type="ORF">PEVE_00027604</name>
</gene>
<keyword evidence="5 10" id="KW-0297">G-protein coupled receptor</keyword>
<keyword evidence="4 11" id="KW-1133">Transmembrane helix</keyword>
<dbReference type="Pfam" id="PF00001">
    <property type="entry name" value="7tm_1"/>
    <property type="match status" value="1"/>
</dbReference>
<evidence type="ECO:0000256" key="8">
    <source>
        <dbReference type="ARBA" id="ARBA00023170"/>
    </source>
</evidence>
<name>A0ABN8LGS8_9CNID</name>
<keyword evidence="9 10" id="KW-0807">Transducer</keyword>
<comment type="similarity">
    <text evidence="10">Belongs to the G-protein coupled receptor 1 family.</text>
</comment>
<dbReference type="PROSITE" id="PS50262">
    <property type="entry name" value="G_PROTEIN_RECEP_F1_2"/>
    <property type="match status" value="1"/>
</dbReference>
<comment type="subcellular location">
    <subcellularLocation>
        <location evidence="1">Cell membrane</location>
        <topology evidence="1">Multi-pass membrane protein</topology>
    </subcellularLocation>
</comment>
<sequence length="341" mass="39194">MEGSFSNNTELDDFFDFEDKADATNITSNVNYCHKTTEVIFWILNSLIGAIILLGNSFTCVVFLSSKRLRQSYMNVFLISLACLDVLMAIGVVPFYAVFCSRGCRYPLGNYCWLFRATKDCVLLASTLNICAIAYDRYLAVIHPLHYGAKMTNRRVTAILGGVWLLPVAVAAIRSAWHHTKSGENLRFANKLYDIVLTFLFVLLSIIVSLFVNTKIMIAVKTHKERERNRRHLGRANDEELTRLRKGTRACIFVVFVYIACWLPRIVYNLSYVIKPPGLANPLFLKIAFFFLYLQSSANPFIYSFYRSEFRVAALRLIRWRSRRRIDPVLQLHSTNFLSTT</sequence>
<evidence type="ECO:0000259" key="12">
    <source>
        <dbReference type="PROSITE" id="PS50262"/>
    </source>
</evidence>
<dbReference type="Proteomes" id="UP001159427">
    <property type="component" value="Unassembled WGS sequence"/>
</dbReference>
<evidence type="ECO:0000256" key="11">
    <source>
        <dbReference type="SAM" id="Phobius"/>
    </source>
</evidence>
<keyword evidence="3 10" id="KW-0812">Transmembrane</keyword>
<keyword evidence="2" id="KW-1003">Cell membrane</keyword>
<feature type="transmembrane region" description="Helical" evidence="11">
    <location>
        <begin position="117"/>
        <end position="135"/>
    </location>
</feature>
<dbReference type="InterPro" id="IPR017452">
    <property type="entry name" value="GPCR_Rhodpsn_7TM"/>
</dbReference>
<accession>A0ABN8LGS8</accession>
<dbReference type="CDD" id="cd00637">
    <property type="entry name" value="7tm_classA_rhodopsin-like"/>
    <property type="match status" value="1"/>
</dbReference>
<evidence type="ECO:0000256" key="4">
    <source>
        <dbReference type="ARBA" id="ARBA00022989"/>
    </source>
</evidence>
<proteinExistence type="inferred from homology"/>
<keyword evidence="6 11" id="KW-0472">Membrane</keyword>
<dbReference type="InterPro" id="IPR000276">
    <property type="entry name" value="GPCR_Rhodpsn"/>
</dbReference>
<dbReference type="Gene3D" id="1.20.1070.10">
    <property type="entry name" value="Rhodopsin 7-helix transmembrane proteins"/>
    <property type="match status" value="1"/>
</dbReference>
<evidence type="ECO:0000256" key="3">
    <source>
        <dbReference type="ARBA" id="ARBA00022692"/>
    </source>
</evidence>
<evidence type="ECO:0000256" key="1">
    <source>
        <dbReference type="ARBA" id="ARBA00004651"/>
    </source>
</evidence>
<evidence type="ECO:0000313" key="14">
    <source>
        <dbReference type="Proteomes" id="UP001159427"/>
    </source>
</evidence>
<keyword evidence="14" id="KW-1185">Reference proteome</keyword>
<feature type="transmembrane region" description="Helical" evidence="11">
    <location>
        <begin position="156"/>
        <end position="177"/>
    </location>
</feature>
<reference evidence="13 14" key="1">
    <citation type="submission" date="2022-05" db="EMBL/GenBank/DDBJ databases">
        <authorList>
            <consortium name="Genoscope - CEA"/>
            <person name="William W."/>
        </authorList>
    </citation>
    <scope>NUCLEOTIDE SEQUENCE [LARGE SCALE GENOMIC DNA]</scope>
</reference>
<evidence type="ECO:0000313" key="13">
    <source>
        <dbReference type="EMBL" id="CAH3016295.1"/>
    </source>
</evidence>
<feature type="transmembrane region" description="Helical" evidence="11">
    <location>
        <begin position="197"/>
        <end position="220"/>
    </location>
</feature>
<keyword evidence="8 10" id="KW-0675">Receptor</keyword>
<feature type="transmembrane region" description="Helical" evidence="11">
    <location>
        <begin position="287"/>
        <end position="306"/>
    </location>
</feature>
<dbReference type="PANTHER" id="PTHR24248">
    <property type="entry name" value="ADRENERGIC RECEPTOR-RELATED G-PROTEIN COUPLED RECEPTOR"/>
    <property type="match status" value="1"/>
</dbReference>
<organism evidence="13 14">
    <name type="scientific">Porites evermanni</name>
    <dbReference type="NCBI Taxonomy" id="104178"/>
    <lineage>
        <taxon>Eukaryota</taxon>
        <taxon>Metazoa</taxon>
        <taxon>Cnidaria</taxon>
        <taxon>Anthozoa</taxon>
        <taxon>Hexacorallia</taxon>
        <taxon>Scleractinia</taxon>
        <taxon>Fungiina</taxon>
        <taxon>Poritidae</taxon>
        <taxon>Porites</taxon>
    </lineage>
</organism>
<evidence type="ECO:0000256" key="5">
    <source>
        <dbReference type="ARBA" id="ARBA00023040"/>
    </source>
</evidence>
<dbReference type="EMBL" id="CALNXI010000038">
    <property type="protein sequence ID" value="CAH3016295.1"/>
    <property type="molecule type" value="Genomic_DNA"/>
</dbReference>
<evidence type="ECO:0000256" key="9">
    <source>
        <dbReference type="ARBA" id="ARBA00023224"/>
    </source>
</evidence>
<keyword evidence="7" id="KW-1015">Disulfide bond</keyword>